<dbReference type="Proteomes" id="UP001633002">
    <property type="component" value="Unassembled WGS sequence"/>
</dbReference>
<dbReference type="SUPFAM" id="SSF47005">
    <property type="entry name" value="Peripheral subunit-binding domain of 2-oxo acid dehydrogenase complex"/>
    <property type="match status" value="1"/>
</dbReference>
<dbReference type="Pfam" id="PF02817">
    <property type="entry name" value="E3_binding"/>
    <property type="match status" value="1"/>
</dbReference>
<organism evidence="3 4">
    <name type="scientific">Riccia sorocarpa</name>
    <dbReference type="NCBI Taxonomy" id="122646"/>
    <lineage>
        <taxon>Eukaryota</taxon>
        <taxon>Viridiplantae</taxon>
        <taxon>Streptophyta</taxon>
        <taxon>Embryophyta</taxon>
        <taxon>Marchantiophyta</taxon>
        <taxon>Marchantiopsida</taxon>
        <taxon>Marchantiidae</taxon>
        <taxon>Marchantiales</taxon>
        <taxon>Ricciaceae</taxon>
        <taxon>Riccia</taxon>
    </lineage>
</organism>
<dbReference type="Gene3D" id="4.10.320.10">
    <property type="entry name" value="E3-binding domain"/>
    <property type="match status" value="1"/>
</dbReference>
<dbReference type="InterPro" id="IPR045257">
    <property type="entry name" value="E2/Pdx1"/>
</dbReference>
<gene>
    <name evidence="3" type="ORF">R1sor_021521</name>
</gene>
<evidence type="ECO:0000313" key="3">
    <source>
        <dbReference type="EMBL" id="KAL3678565.1"/>
    </source>
</evidence>
<comment type="similarity">
    <text evidence="1">Belongs to the 2-oxoacid dehydrogenase family.</text>
</comment>
<proteinExistence type="inferred from homology"/>
<comment type="caution">
    <text evidence="3">The sequence shown here is derived from an EMBL/GenBank/DDBJ whole genome shotgun (WGS) entry which is preliminary data.</text>
</comment>
<dbReference type="EMBL" id="JBJQOH010000007">
    <property type="protein sequence ID" value="KAL3678565.1"/>
    <property type="molecule type" value="Genomic_DNA"/>
</dbReference>
<name>A0ABD3GKM3_9MARC</name>
<sequence>MFHKQQSQLPGLAAAWHYYNYANQSAADADYEQPVTLPFTLSEGRSFASPAAKKLAEEKNSLKGTGADGCIIKADVEDYLGMLIVTACRILRSKQTIPHFYLRASTLVLTEQLNQAQEAAKRKKL</sequence>
<evidence type="ECO:0000259" key="2">
    <source>
        <dbReference type="PROSITE" id="PS51826"/>
    </source>
</evidence>
<reference evidence="3 4" key="1">
    <citation type="submission" date="2024-09" db="EMBL/GenBank/DDBJ databases">
        <title>Chromosome-scale assembly of Riccia sorocarpa.</title>
        <authorList>
            <person name="Paukszto L."/>
        </authorList>
    </citation>
    <scope>NUCLEOTIDE SEQUENCE [LARGE SCALE GENOMIC DNA]</scope>
    <source>
        <strain evidence="3">LP-2024</strain>
        <tissue evidence="3">Aerial parts of the thallus</tissue>
    </source>
</reference>
<feature type="domain" description="Peripheral subunit-binding (PSBD)" evidence="2">
    <location>
        <begin position="47"/>
        <end position="80"/>
    </location>
</feature>
<dbReference type="PANTHER" id="PTHR23151">
    <property type="entry name" value="DIHYDROLIPOAMIDE ACETYL/SUCCINYL-TRANSFERASE-RELATED"/>
    <property type="match status" value="1"/>
</dbReference>
<keyword evidence="4" id="KW-1185">Reference proteome</keyword>
<protein>
    <recommendedName>
        <fullName evidence="2">Peripheral subunit-binding (PSBD) domain-containing protein</fullName>
    </recommendedName>
</protein>
<accession>A0ABD3GKM3</accession>
<dbReference type="AlphaFoldDB" id="A0ABD3GKM3"/>
<evidence type="ECO:0000256" key="1">
    <source>
        <dbReference type="ARBA" id="ARBA00007317"/>
    </source>
</evidence>
<dbReference type="InterPro" id="IPR036625">
    <property type="entry name" value="E3-bd_dom_sf"/>
</dbReference>
<evidence type="ECO:0000313" key="4">
    <source>
        <dbReference type="Proteomes" id="UP001633002"/>
    </source>
</evidence>
<dbReference type="PROSITE" id="PS51826">
    <property type="entry name" value="PSBD"/>
    <property type="match status" value="1"/>
</dbReference>
<dbReference type="PANTHER" id="PTHR23151:SF90">
    <property type="entry name" value="DIHYDROLIPOYLLYSINE-RESIDUE ACETYLTRANSFERASE COMPONENT OF PYRUVATE DEHYDROGENASE COMPLEX, MITOCHONDRIAL-RELATED"/>
    <property type="match status" value="1"/>
</dbReference>
<dbReference type="InterPro" id="IPR004167">
    <property type="entry name" value="PSBD"/>
</dbReference>